<sequence>MIEVQHLTKRYGIHTAVHDVSFSIQKGEIVGFLGPNGAGKSTTMNILTGYLSATEGTVVIDGVKLLEEPEECKKKIGYLPENPPLYGHLTVDEFLRFVADLKHVPKRRQKEHLESIMEKVGILHVRGRLVRNLSKGYKQRVGLAQALVGDPEILILDEPTIGLDPRQIIDIRTLIKDLGKDRTVILSSHILPEVSMVCKRVLIINSGVIVADDTPENLAKRLMGTNTLLLRIEGTREEVEKALALVKEVQELEFRPSQEEGTVEVVAKAPEETDIRKAVFTACARADLPILQMRSLDISLEDIFLQLVTQESQTKEAIA</sequence>
<dbReference type="GO" id="GO:0005524">
    <property type="term" value="F:ATP binding"/>
    <property type="evidence" value="ECO:0007669"/>
    <property type="project" value="UniProtKB-KW"/>
</dbReference>
<dbReference type="EMBL" id="CP001698">
    <property type="protein sequence ID" value="ADN02310.1"/>
    <property type="molecule type" value="Genomic_DNA"/>
</dbReference>
<evidence type="ECO:0000256" key="4">
    <source>
        <dbReference type="ARBA" id="ARBA00022840"/>
    </source>
</evidence>
<evidence type="ECO:0000256" key="3">
    <source>
        <dbReference type="ARBA" id="ARBA00022741"/>
    </source>
</evidence>
<dbReference type="RefSeq" id="WP_013314150.1">
    <property type="nucleotide sequence ID" value="NC_014484.1"/>
</dbReference>
<organism evidence="6 7">
    <name type="scientific">Winmispira thermophila (strain ATCC 49972 / DSM 6192 / RI 19.B1)</name>
    <name type="common">Spirochaeta thermophila</name>
    <dbReference type="NCBI Taxonomy" id="665571"/>
    <lineage>
        <taxon>Bacteria</taxon>
        <taxon>Pseudomonadati</taxon>
        <taxon>Spirochaetota</taxon>
        <taxon>Spirochaetia</taxon>
        <taxon>Winmispirales</taxon>
        <taxon>Winmispiraceae</taxon>
        <taxon>Winmispira</taxon>
    </lineage>
</organism>
<evidence type="ECO:0000256" key="2">
    <source>
        <dbReference type="ARBA" id="ARBA00022448"/>
    </source>
</evidence>
<dbReference type="InterPro" id="IPR003439">
    <property type="entry name" value="ABC_transporter-like_ATP-bd"/>
</dbReference>
<dbReference type="eggNOG" id="COG1131">
    <property type="taxonomic scope" value="Bacteria"/>
</dbReference>
<dbReference type="PANTHER" id="PTHR43335:SF4">
    <property type="entry name" value="ABC TRANSPORTER, ATP-BINDING PROTEIN"/>
    <property type="match status" value="1"/>
</dbReference>
<dbReference type="SUPFAM" id="SSF52540">
    <property type="entry name" value="P-loop containing nucleoside triphosphate hydrolases"/>
    <property type="match status" value="1"/>
</dbReference>
<dbReference type="InterPro" id="IPR003593">
    <property type="entry name" value="AAA+_ATPase"/>
</dbReference>
<dbReference type="PROSITE" id="PS50893">
    <property type="entry name" value="ABC_TRANSPORTER_2"/>
    <property type="match status" value="1"/>
</dbReference>
<dbReference type="PaxDb" id="665571-STHERM_c13700"/>
<name>E0RU89_WINT6</name>
<dbReference type="GO" id="GO:0016887">
    <property type="term" value="F:ATP hydrolysis activity"/>
    <property type="evidence" value="ECO:0007669"/>
    <property type="project" value="InterPro"/>
</dbReference>
<feature type="domain" description="ABC transporter" evidence="5">
    <location>
        <begin position="2"/>
        <end position="231"/>
    </location>
</feature>
<evidence type="ECO:0000259" key="5">
    <source>
        <dbReference type="PROSITE" id="PS50893"/>
    </source>
</evidence>
<keyword evidence="3" id="KW-0547">Nucleotide-binding</keyword>
<dbReference type="Pfam" id="PF00005">
    <property type="entry name" value="ABC_tran"/>
    <property type="match status" value="1"/>
</dbReference>
<evidence type="ECO:0000256" key="1">
    <source>
        <dbReference type="ARBA" id="ARBA00005417"/>
    </source>
</evidence>
<dbReference type="HOGENOM" id="CLU_000604_1_2_12"/>
<dbReference type="KEGG" id="sta:STHERM_c13700"/>
<dbReference type="Proteomes" id="UP000001296">
    <property type="component" value="Chromosome"/>
</dbReference>
<dbReference type="SMART" id="SM00382">
    <property type="entry name" value="AAA"/>
    <property type="match status" value="1"/>
</dbReference>
<keyword evidence="4" id="KW-0067">ATP-binding</keyword>
<dbReference type="AlphaFoldDB" id="E0RU89"/>
<proteinExistence type="inferred from homology"/>
<reference key="1">
    <citation type="submission" date="2009-08" db="EMBL/GenBank/DDBJ databases">
        <title>The genome sequence of Spirochaeta thermophila DSM6192.</title>
        <authorList>
            <person name="Angelov A."/>
            <person name="Mientus M."/>
            <person name="Wittenberg S."/>
            <person name="Lehmann R."/>
            <person name="Liesegang H."/>
            <person name="Daniel R."/>
            <person name="Liebl W."/>
        </authorList>
    </citation>
    <scope>NUCLEOTIDE SEQUENCE</scope>
    <source>
        <strain>DSM 6192</strain>
    </source>
</reference>
<dbReference type="Gene3D" id="3.40.50.300">
    <property type="entry name" value="P-loop containing nucleotide triphosphate hydrolases"/>
    <property type="match status" value="1"/>
</dbReference>
<dbReference type="InterPro" id="IPR027417">
    <property type="entry name" value="P-loop_NTPase"/>
</dbReference>
<protein>
    <submittedName>
        <fullName evidence="6">Transporter</fullName>
    </submittedName>
</protein>
<keyword evidence="2" id="KW-0813">Transport</keyword>
<comment type="similarity">
    <text evidence="1">Belongs to the ABC transporter superfamily.</text>
</comment>
<accession>E0RU89</accession>
<evidence type="ECO:0000313" key="6">
    <source>
        <dbReference type="EMBL" id="ADN02310.1"/>
    </source>
</evidence>
<evidence type="ECO:0000313" key="7">
    <source>
        <dbReference type="Proteomes" id="UP000001296"/>
    </source>
</evidence>
<gene>
    <name evidence="6" type="ordered locus">STHERM_c13700</name>
</gene>
<dbReference type="CDD" id="cd03230">
    <property type="entry name" value="ABC_DR_subfamily_A"/>
    <property type="match status" value="1"/>
</dbReference>
<reference evidence="6 7" key="2">
    <citation type="journal article" date="2010" name="J. Bacteriol.">
        <title>Genome sequence of the polysaccharide-degrading, thermophilic anaerobe Spirochaeta thermophila DSM 6192.</title>
        <authorList>
            <person name="Angelov A."/>
            <person name="Liebl S."/>
            <person name="Ballschmiter M."/>
            <person name="Bomeke M."/>
            <person name="Lehmann R."/>
            <person name="Liesegang H."/>
            <person name="Daniel R."/>
            <person name="Liebl W."/>
        </authorList>
    </citation>
    <scope>NUCLEOTIDE SEQUENCE [LARGE SCALE GENOMIC DNA]</scope>
    <source>
        <strain evidence="7">ATCC 49972 / DSM 6192 / RI 19.B1</strain>
    </source>
</reference>
<dbReference type="PANTHER" id="PTHR43335">
    <property type="entry name" value="ABC TRANSPORTER, ATP-BINDING PROTEIN"/>
    <property type="match status" value="1"/>
</dbReference>